<dbReference type="EMBL" id="MN740283">
    <property type="protein sequence ID" value="QHT97832.1"/>
    <property type="molecule type" value="Genomic_DNA"/>
</dbReference>
<proteinExistence type="predicted"/>
<accession>A0A6C0IXN9</accession>
<organism evidence="1">
    <name type="scientific">viral metagenome</name>
    <dbReference type="NCBI Taxonomy" id="1070528"/>
    <lineage>
        <taxon>unclassified sequences</taxon>
        <taxon>metagenomes</taxon>
        <taxon>organismal metagenomes</taxon>
    </lineage>
</organism>
<reference evidence="1" key="1">
    <citation type="journal article" date="2020" name="Nature">
        <title>Giant virus diversity and host interactions through global metagenomics.</title>
        <authorList>
            <person name="Schulz F."/>
            <person name="Roux S."/>
            <person name="Paez-Espino D."/>
            <person name="Jungbluth S."/>
            <person name="Walsh D.A."/>
            <person name="Denef V.J."/>
            <person name="McMahon K.D."/>
            <person name="Konstantinidis K.T."/>
            <person name="Eloe-Fadrosh E.A."/>
            <person name="Kyrpides N.C."/>
            <person name="Woyke T."/>
        </authorList>
    </citation>
    <scope>NUCLEOTIDE SEQUENCE</scope>
    <source>
        <strain evidence="1">GVMAG-M-3300025572-1</strain>
    </source>
</reference>
<protein>
    <submittedName>
        <fullName evidence="1">Uncharacterized protein</fullName>
    </submittedName>
</protein>
<dbReference type="AlphaFoldDB" id="A0A6C0IXN9"/>
<name>A0A6C0IXN9_9ZZZZ</name>
<evidence type="ECO:0000313" key="1">
    <source>
        <dbReference type="EMBL" id="QHT97832.1"/>
    </source>
</evidence>
<sequence length="86" mass="9504">MREDSVCQGETLKMQGLYEIHLISRTMADLATALEKVPTDAIRPRLGLVMASISLNRWSPSGFEALLMLSSQQLGRQPKLSGRSSE</sequence>